<evidence type="ECO:0000313" key="2">
    <source>
        <dbReference type="EMBL" id="WAC01884.1"/>
    </source>
</evidence>
<name>A0A9E8MVV2_9FLAO</name>
<proteinExistence type="predicted"/>
<organism evidence="2 3">
    <name type="scientific">Lacinutrix neustonica</name>
    <dbReference type="NCBI Taxonomy" id="2980107"/>
    <lineage>
        <taxon>Bacteria</taxon>
        <taxon>Pseudomonadati</taxon>
        <taxon>Bacteroidota</taxon>
        <taxon>Flavobacteriia</taxon>
        <taxon>Flavobacteriales</taxon>
        <taxon>Flavobacteriaceae</taxon>
        <taxon>Lacinutrix</taxon>
    </lineage>
</organism>
<keyword evidence="3" id="KW-1185">Reference proteome</keyword>
<dbReference type="KEGG" id="lnu:N7U66_18805"/>
<evidence type="ECO:0000313" key="3">
    <source>
        <dbReference type="Proteomes" id="UP001164705"/>
    </source>
</evidence>
<protein>
    <recommendedName>
        <fullName evidence="1">DUF6973 domain-containing protein</fullName>
    </recommendedName>
</protein>
<gene>
    <name evidence="2" type="ORF">N7U66_18805</name>
</gene>
<sequence>MSSSLSEYSEEAVDLIVNAIDNLINFTETDYPINMNGYPFEWWLDNDFILNSGNFDMPSDNPLEVDESPNAKEVALFSIFPLEAAIHIDNSYDALSKAEALVLSGQLTGITDVKADAFRHAFWNALGSAAFSVHIMKLFADAHELGESGLAADMDFHNNDKGRAIGINYNAFTGNLIIVNHVLQDLYNGNLKYILNGNLVFTNQ</sequence>
<accession>A0A9E8MVV2</accession>
<evidence type="ECO:0000259" key="1">
    <source>
        <dbReference type="Pfam" id="PF22322"/>
    </source>
</evidence>
<feature type="domain" description="DUF6973" evidence="1">
    <location>
        <begin position="77"/>
        <end position="189"/>
    </location>
</feature>
<dbReference type="Pfam" id="PF22322">
    <property type="entry name" value="DUF6973"/>
    <property type="match status" value="1"/>
</dbReference>
<dbReference type="AlphaFoldDB" id="A0A9E8MVV2"/>
<dbReference type="Proteomes" id="UP001164705">
    <property type="component" value="Chromosome"/>
</dbReference>
<dbReference type="InterPro" id="IPR054246">
    <property type="entry name" value="DUF6973"/>
</dbReference>
<dbReference type="RefSeq" id="WP_267676482.1">
    <property type="nucleotide sequence ID" value="NZ_CP113088.1"/>
</dbReference>
<reference evidence="2" key="1">
    <citation type="submission" date="2022-11" db="EMBL/GenBank/DDBJ databases">
        <title>Lacinutrix neustonica HL-RS19T sp. nov., isolated from the surface microlayer sample of brackish Lake Shihwa.</title>
        <authorList>
            <person name="Choi J.Y."/>
            <person name="Hwang C.Y."/>
        </authorList>
    </citation>
    <scope>NUCLEOTIDE SEQUENCE</scope>
    <source>
        <strain evidence="2">HL-RS19</strain>
    </source>
</reference>
<dbReference type="EMBL" id="CP113088">
    <property type="protein sequence ID" value="WAC01884.1"/>
    <property type="molecule type" value="Genomic_DNA"/>
</dbReference>